<organism evidence="4 5">
    <name type="scientific">Paenibacillus marchantiophytorum</name>
    <dbReference type="NCBI Taxonomy" id="1619310"/>
    <lineage>
        <taxon>Bacteria</taxon>
        <taxon>Bacillati</taxon>
        <taxon>Bacillota</taxon>
        <taxon>Bacilli</taxon>
        <taxon>Bacillales</taxon>
        <taxon>Paenibacillaceae</taxon>
        <taxon>Paenibacillus</taxon>
    </lineage>
</organism>
<reference evidence="5" key="1">
    <citation type="journal article" date="2019" name="Int. J. Syst. Evol. Microbiol.">
        <title>The Global Catalogue of Microorganisms (GCM) 10K type strain sequencing project: providing services to taxonomists for standard genome sequencing and annotation.</title>
        <authorList>
            <consortium name="The Broad Institute Genomics Platform"/>
            <consortium name="The Broad Institute Genome Sequencing Center for Infectious Disease"/>
            <person name="Wu L."/>
            <person name="Ma J."/>
        </authorList>
    </citation>
    <scope>NUCLEOTIDE SEQUENCE [LARGE SCALE GENOMIC DNA]</scope>
    <source>
        <strain evidence="5">CGMCC 1.15043</strain>
    </source>
</reference>
<proteinExistence type="predicted"/>
<feature type="DNA-binding region" description="H-T-H motif" evidence="2">
    <location>
        <begin position="29"/>
        <end position="48"/>
    </location>
</feature>
<dbReference type="InterPro" id="IPR009057">
    <property type="entry name" value="Homeodomain-like_sf"/>
</dbReference>
<dbReference type="InterPro" id="IPR001647">
    <property type="entry name" value="HTH_TetR"/>
</dbReference>
<comment type="caution">
    <text evidence="4">The sequence shown here is derived from an EMBL/GenBank/DDBJ whole genome shotgun (WGS) entry which is preliminary data.</text>
</comment>
<dbReference type="Pfam" id="PF00440">
    <property type="entry name" value="TetR_N"/>
    <property type="match status" value="1"/>
</dbReference>
<dbReference type="PANTHER" id="PTHR43479">
    <property type="entry name" value="ACREF/ENVCD OPERON REPRESSOR-RELATED"/>
    <property type="match status" value="1"/>
</dbReference>
<evidence type="ECO:0000313" key="5">
    <source>
        <dbReference type="Proteomes" id="UP000615455"/>
    </source>
</evidence>
<sequence>MDRRIKKNQEAIMNSFIVLMAEKDFRIITINEIAERADVNRGTVCSHYLDKYDLLDACIAFHLEQLIRNCMPDEGQRAYPSKHSLRHTFAAGHFSAVFEFSNGWRY</sequence>
<name>A0ABQ1ER12_9BACL</name>
<dbReference type="InterPro" id="IPR050624">
    <property type="entry name" value="HTH-type_Tx_Regulator"/>
</dbReference>
<keyword evidence="1 2" id="KW-0238">DNA-binding</keyword>
<feature type="domain" description="HTH tetR-type" evidence="3">
    <location>
        <begin position="6"/>
        <end position="66"/>
    </location>
</feature>
<dbReference type="EMBL" id="BMHE01000014">
    <property type="protein sequence ID" value="GFZ83146.1"/>
    <property type="molecule type" value="Genomic_DNA"/>
</dbReference>
<protein>
    <recommendedName>
        <fullName evidence="3">HTH tetR-type domain-containing protein</fullName>
    </recommendedName>
</protein>
<accession>A0ABQ1ER12</accession>
<evidence type="ECO:0000313" key="4">
    <source>
        <dbReference type="EMBL" id="GFZ83146.1"/>
    </source>
</evidence>
<dbReference type="Proteomes" id="UP000615455">
    <property type="component" value="Unassembled WGS sequence"/>
</dbReference>
<dbReference type="SUPFAM" id="SSF46689">
    <property type="entry name" value="Homeodomain-like"/>
    <property type="match status" value="1"/>
</dbReference>
<gene>
    <name evidence="4" type="ORF">GCM10008018_31430</name>
</gene>
<evidence type="ECO:0000259" key="3">
    <source>
        <dbReference type="PROSITE" id="PS50977"/>
    </source>
</evidence>
<dbReference type="Gene3D" id="1.10.357.10">
    <property type="entry name" value="Tetracycline Repressor, domain 2"/>
    <property type="match status" value="1"/>
</dbReference>
<evidence type="ECO:0000256" key="1">
    <source>
        <dbReference type="ARBA" id="ARBA00023125"/>
    </source>
</evidence>
<dbReference type="PANTHER" id="PTHR43479:SF23">
    <property type="entry name" value="HTH TETR-TYPE DOMAIN-CONTAINING PROTEIN"/>
    <property type="match status" value="1"/>
</dbReference>
<evidence type="ECO:0000256" key="2">
    <source>
        <dbReference type="PROSITE-ProRule" id="PRU00335"/>
    </source>
</evidence>
<dbReference type="PROSITE" id="PS50977">
    <property type="entry name" value="HTH_TETR_2"/>
    <property type="match status" value="1"/>
</dbReference>
<dbReference type="RefSeq" id="WP_308423024.1">
    <property type="nucleotide sequence ID" value="NZ_BMHE01000014.1"/>
</dbReference>
<keyword evidence="5" id="KW-1185">Reference proteome</keyword>